<evidence type="ECO:0000313" key="1">
    <source>
        <dbReference type="EMBL" id="SKA04582.1"/>
    </source>
</evidence>
<dbReference type="EMBL" id="FUWZ01000002">
    <property type="protein sequence ID" value="SKA04582.1"/>
    <property type="molecule type" value="Genomic_DNA"/>
</dbReference>
<dbReference type="STRING" id="634771.SAMN04488128_102443"/>
<dbReference type="Pfam" id="PF19570">
    <property type="entry name" value="DUF6088"/>
    <property type="match status" value="1"/>
</dbReference>
<evidence type="ECO:0000313" key="2">
    <source>
        <dbReference type="Proteomes" id="UP000190367"/>
    </source>
</evidence>
<sequence>MKKVHTQIADQIARKKPGALIFPTDFRGIGTGAAIKQALFRMARSGTIKRLAHGIYYTPKIDSILGELTPGAEDVVRMIAKKEKIRIVPSGANALNLLGLSTQVPTKLVYLTDGPPRKLKIRKLEVRLKATSRKRVSRTGKISSLVILALEETALHQVDDATKNKIKKLLEQEDPKKLKHDLSLAPAKVNDFIVNLFKPFTIMKK</sequence>
<gene>
    <name evidence="1" type="ORF">SAMN04488128_102443</name>
</gene>
<dbReference type="OrthoDB" id="9798200at2"/>
<dbReference type="RefSeq" id="WP_078668992.1">
    <property type="nucleotide sequence ID" value="NZ_FUWZ01000002.1"/>
</dbReference>
<dbReference type="InterPro" id="IPR045738">
    <property type="entry name" value="DUF6088"/>
</dbReference>
<protein>
    <submittedName>
        <fullName evidence="1">Transcriptional regulator, AbiEi antitoxin, Type IV TA system</fullName>
    </submittedName>
</protein>
<accession>A0A1T4QLI9</accession>
<dbReference type="Proteomes" id="UP000190367">
    <property type="component" value="Unassembled WGS sequence"/>
</dbReference>
<name>A0A1T4QLI9_9BACT</name>
<organism evidence="1 2">
    <name type="scientific">Chitinophaga eiseniae</name>
    <dbReference type="NCBI Taxonomy" id="634771"/>
    <lineage>
        <taxon>Bacteria</taxon>
        <taxon>Pseudomonadati</taxon>
        <taxon>Bacteroidota</taxon>
        <taxon>Chitinophagia</taxon>
        <taxon>Chitinophagales</taxon>
        <taxon>Chitinophagaceae</taxon>
        <taxon>Chitinophaga</taxon>
    </lineage>
</organism>
<keyword evidence="2" id="KW-1185">Reference proteome</keyword>
<proteinExistence type="predicted"/>
<reference evidence="2" key="1">
    <citation type="submission" date="2017-02" db="EMBL/GenBank/DDBJ databases">
        <authorList>
            <person name="Varghese N."/>
            <person name="Submissions S."/>
        </authorList>
    </citation>
    <scope>NUCLEOTIDE SEQUENCE [LARGE SCALE GENOMIC DNA]</scope>
    <source>
        <strain evidence="2">DSM 22224</strain>
    </source>
</reference>
<dbReference type="AlphaFoldDB" id="A0A1T4QLI9"/>